<proteinExistence type="predicted"/>
<dbReference type="EMBL" id="CAJMWW010000503">
    <property type="protein sequence ID" value="CAE6472705.1"/>
    <property type="molecule type" value="Genomic_DNA"/>
</dbReference>
<accession>A0A8H3C1L5</accession>
<evidence type="ECO:0000313" key="2">
    <source>
        <dbReference type="Proteomes" id="UP000663841"/>
    </source>
</evidence>
<evidence type="ECO:0000313" key="1">
    <source>
        <dbReference type="EMBL" id="CAE6472705.1"/>
    </source>
</evidence>
<protein>
    <recommendedName>
        <fullName evidence="3">Protein kinase domain-containing protein</fullName>
    </recommendedName>
</protein>
<dbReference type="AlphaFoldDB" id="A0A8H3C1L5"/>
<evidence type="ECO:0008006" key="3">
    <source>
        <dbReference type="Google" id="ProtNLM"/>
    </source>
</evidence>
<reference evidence="1" key="1">
    <citation type="submission" date="2021-01" db="EMBL/GenBank/DDBJ databases">
        <authorList>
            <person name="Kaushik A."/>
        </authorList>
    </citation>
    <scope>NUCLEOTIDE SEQUENCE</scope>
    <source>
        <strain evidence="1">AG3-T5</strain>
    </source>
</reference>
<name>A0A8H3C1L5_9AGAM</name>
<comment type="caution">
    <text evidence="1">The sequence shown here is derived from an EMBL/GenBank/DDBJ whole genome shotgun (WGS) entry which is preliminary data.</text>
</comment>
<organism evidence="1 2">
    <name type="scientific">Rhizoctonia solani</name>
    <dbReference type="NCBI Taxonomy" id="456999"/>
    <lineage>
        <taxon>Eukaryota</taxon>
        <taxon>Fungi</taxon>
        <taxon>Dikarya</taxon>
        <taxon>Basidiomycota</taxon>
        <taxon>Agaricomycotina</taxon>
        <taxon>Agaricomycetes</taxon>
        <taxon>Cantharellales</taxon>
        <taxon>Ceratobasidiaceae</taxon>
        <taxon>Rhizoctonia</taxon>
    </lineage>
</organism>
<gene>
    <name evidence="1" type="ORF">RDB_LOCUS181875</name>
</gene>
<sequence>MSQDGVRASGIFDLIKIGFVPLQRAHNIKYLASGAAADIWKVQSLESHNNFPSLYVSKVLRISPSGFKDIPTYVGSANQRSPADSPQVAGNERFSWEAFVNMYTHKVSQWALLRHENIIRVYSNTQSLNLHVDFCLNGTVRDALQTPGGRMMNKWDIVEWD</sequence>
<dbReference type="Proteomes" id="UP000663841">
    <property type="component" value="Unassembled WGS sequence"/>
</dbReference>